<evidence type="ECO:0000313" key="2">
    <source>
        <dbReference type="Proteomes" id="UP000887013"/>
    </source>
</evidence>
<accession>A0A8X6JWC0</accession>
<keyword evidence="2" id="KW-1185">Reference proteome</keyword>
<proteinExistence type="predicted"/>
<name>A0A8X6JWC0_NEPPI</name>
<protein>
    <submittedName>
        <fullName evidence="1">Uncharacterized protein</fullName>
    </submittedName>
</protein>
<dbReference type="AlphaFoldDB" id="A0A8X6JWC0"/>
<dbReference type="Proteomes" id="UP000887013">
    <property type="component" value="Unassembled WGS sequence"/>
</dbReference>
<comment type="caution">
    <text evidence="1">The sequence shown here is derived from an EMBL/GenBank/DDBJ whole genome shotgun (WGS) entry which is preliminary data.</text>
</comment>
<gene>
    <name evidence="1" type="ORF">NPIL_8281</name>
</gene>
<organism evidence="1 2">
    <name type="scientific">Nephila pilipes</name>
    <name type="common">Giant wood spider</name>
    <name type="synonym">Nephila maculata</name>
    <dbReference type="NCBI Taxonomy" id="299642"/>
    <lineage>
        <taxon>Eukaryota</taxon>
        <taxon>Metazoa</taxon>
        <taxon>Ecdysozoa</taxon>
        <taxon>Arthropoda</taxon>
        <taxon>Chelicerata</taxon>
        <taxon>Arachnida</taxon>
        <taxon>Araneae</taxon>
        <taxon>Araneomorphae</taxon>
        <taxon>Entelegynae</taxon>
        <taxon>Araneoidea</taxon>
        <taxon>Nephilidae</taxon>
        <taxon>Nephila</taxon>
    </lineage>
</organism>
<dbReference type="EMBL" id="BMAW01047907">
    <property type="protein sequence ID" value="GFS63290.1"/>
    <property type="molecule type" value="Genomic_DNA"/>
</dbReference>
<sequence length="89" mass="10036">MVFITYRNFNSTCNVSYRWVKSFSVIKKFSSVNSSTTGGKAIISDSGKRYSTAYSAVLKTLFRDILNTYEMNEISENLTNPPSVLFLGQ</sequence>
<evidence type="ECO:0000313" key="1">
    <source>
        <dbReference type="EMBL" id="GFS63290.1"/>
    </source>
</evidence>
<reference evidence="1" key="1">
    <citation type="submission" date="2020-08" db="EMBL/GenBank/DDBJ databases">
        <title>Multicomponent nature underlies the extraordinary mechanical properties of spider dragline silk.</title>
        <authorList>
            <person name="Kono N."/>
            <person name="Nakamura H."/>
            <person name="Mori M."/>
            <person name="Yoshida Y."/>
            <person name="Ohtoshi R."/>
            <person name="Malay A.D."/>
            <person name="Moran D.A.P."/>
            <person name="Tomita M."/>
            <person name="Numata K."/>
            <person name="Arakawa K."/>
        </authorList>
    </citation>
    <scope>NUCLEOTIDE SEQUENCE</scope>
</reference>